<accession>A0ABM1FWP0</accession>
<dbReference type="Proteomes" id="UP000694930">
    <property type="component" value="Chromosome 1"/>
</dbReference>
<dbReference type="GeneID" id="107008269"/>
<dbReference type="PANTHER" id="PTHR35728:SF1">
    <property type="entry name" value="MICROTUBULE-BINDING PROTEIN TANGLED-RELATED"/>
    <property type="match status" value="1"/>
</dbReference>
<dbReference type="PANTHER" id="PTHR35728">
    <property type="entry name" value="MICROTUBULE-BINDING PROTEIN TANGLED-RELATED"/>
    <property type="match status" value="1"/>
</dbReference>
<feature type="region of interest" description="Disordered" evidence="1">
    <location>
        <begin position="130"/>
        <end position="184"/>
    </location>
</feature>
<evidence type="ECO:0000256" key="1">
    <source>
        <dbReference type="SAM" id="MobiDB-lite"/>
    </source>
</evidence>
<proteinExistence type="predicted"/>
<gene>
    <name evidence="3" type="primary">LOC107008269</name>
</gene>
<feature type="region of interest" description="Disordered" evidence="1">
    <location>
        <begin position="79"/>
        <end position="100"/>
    </location>
</feature>
<protein>
    <submittedName>
        <fullName evidence="3">Probable microtubule-binding protein TANGLED</fullName>
    </submittedName>
</protein>
<reference evidence="3" key="2">
    <citation type="submission" date="2025-08" db="UniProtKB">
        <authorList>
            <consortium name="RefSeq"/>
        </authorList>
    </citation>
    <scope>IDENTIFICATION</scope>
</reference>
<name>A0ABM1FWP0_SOLPN</name>
<feature type="compositionally biased region" description="Polar residues" evidence="1">
    <location>
        <begin position="482"/>
        <end position="495"/>
    </location>
</feature>
<feature type="region of interest" description="Disordered" evidence="1">
    <location>
        <begin position="260"/>
        <end position="337"/>
    </location>
</feature>
<evidence type="ECO:0000313" key="2">
    <source>
        <dbReference type="Proteomes" id="UP000694930"/>
    </source>
</evidence>
<sequence>MVARTPPKLQNKKMVVPPLNPILLRETLNKVDKCMARLQELQYTVTGGHKVISGVTLSPRSTRGYLRTSLRCKQESLRIKNATSRKSPPGKMPTSGGEWRRMSLPAMLLGETVAEIKQASQFARDIVEAVGPKGSDDPKTPLIQRQNQKPSPENSELRSRRKREKQVTLQTMRTESDTPSKRRAKSRINFKVSPVQQKECEKENCKYIANRVSPRNRPWVKKTVLFPNPLFHSSTTSQQQKLSKTQAPVIARNRQSPHKFLVKSPPKAPKLQMKIRSPQKLHTSPTRVTSLGTKFSTKSPPKASKFQVKIRSPPQLSVSPTRVTSSGTKSLAKSPPKFQVKIRNPPQLSVSPTRVTSLGTKSLVKSPPKFQVKIRSPPQISVSPTRATSLNKRSPKMSAAAKLRRSFSPSRLANKIASSPSKMRSFSPSRLANKIASSPSKMRSFSPSRLVSRLASPLKSKKSVQKIDGMKMMMSGLKQRPRASTTSKQFSVQGM</sequence>
<feature type="compositionally biased region" description="Polar residues" evidence="1">
    <location>
        <begin position="143"/>
        <end position="154"/>
    </location>
</feature>
<feature type="compositionally biased region" description="Polar residues" evidence="1">
    <location>
        <begin position="280"/>
        <end position="299"/>
    </location>
</feature>
<dbReference type="InterPro" id="IPR044709">
    <property type="entry name" value="TAN1"/>
</dbReference>
<dbReference type="RefSeq" id="XP_015062717.1">
    <property type="nucleotide sequence ID" value="XM_015207231.2"/>
</dbReference>
<evidence type="ECO:0000313" key="3">
    <source>
        <dbReference type="RefSeq" id="XP_015062717.1"/>
    </source>
</evidence>
<organism evidence="2 3">
    <name type="scientific">Solanum pennellii</name>
    <name type="common">Tomato</name>
    <name type="synonym">Lycopersicon pennellii</name>
    <dbReference type="NCBI Taxonomy" id="28526"/>
    <lineage>
        <taxon>Eukaryota</taxon>
        <taxon>Viridiplantae</taxon>
        <taxon>Streptophyta</taxon>
        <taxon>Embryophyta</taxon>
        <taxon>Tracheophyta</taxon>
        <taxon>Spermatophyta</taxon>
        <taxon>Magnoliopsida</taxon>
        <taxon>eudicotyledons</taxon>
        <taxon>Gunneridae</taxon>
        <taxon>Pentapetalae</taxon>
        <taxon>asterids</taxon>
        <taxon>lamiids</taxon>
        <taxon>Solanales</taxon>
        <taxon>Solanaceae</taxon>
        <taxon>Solanoideae</taxon>
        <taxon>Solaneae</taxon>
        <taxon>Solanum</taxon>
        <taxon>Solanum subgen. Lycopersicon</taxon>
    </lineage>
</organism>
<feature type="compositionally biased region" description="Low complexity" evidence="1">
    <location>
        <begin position="418"/>
        <end position="429"/>
    </location>
</feature>
<reference evidence="2" key="1">
    <citation type="journal article" date="2014" name="Nat. Genet.">
        <title>The genome of the stress-tolerant wild tomato species Solanum pennellii.</title>
        <authorList>
            <person name="Bolger A."/>
            <person name="Scossa F."/>
            <person name="Bolger M.E."/>
            <person name="Lanz C."/>
            <person name="Maumus F."/>
            <person name="Tohge T."/>
            <person name="Quesneville H."/>
            <person name="Alseekh S."/>
            <person name="Sorensen I."/>
            <person name="Lichtenstein G."/>
            <person name="Fich E.A."/>
            <person name="Conte M."/>
            <person name="Keller H."/>
            <person name="Schneeberger K."/>
            <person name="Schwacke R."/>
            <person name="Ofner I."/>
            <person name="Vrebalov J."/>
            <person name="Xu Y."/>
            <person name="Osorio S."/>
            <person name="Aflitos S.A."/>
            <person name="Schijlen E."/>
            <person name="Jimenez-Gomez J.M."/>
            <person name="Ryngajllo M."/>
            <person name="Kimura S."/>
            <person name="Kumar R."/>
            <person name="Koenig D."/>
            <person name="Headland L.R."/>
            <person name="Maloof J.N."/>
            <person name="Sinha N."/>
            <person name="van Ham R.C."/>
            <person name="Lankhorst R.K."/>
            <person name="Mao L."/>
            <person name="Vogel A."/>
            <person name="Arsova B."/>
            <person name="Panstruga R."/>
            <person name="Fei Z."/>
            <person name="Rose J.K."/>
            <person name="Zamir D."/>
            <person name="Carrari F."/>
            <person name="Giovannoni J.J."/>
            <person name="Weigel D."/>
            <person name="Usadel B."/>
            <person name="Fernie A.R."/>
        </authorList>
    </citation>
    <scope>NUCLEOTIDE SEQUENCE [LARGE SCALE GENOMIC DNA]</scope>
    <source>
        <strain evidence="2">cv. LA0716</strain>
    </source>
</reference>
<feature type="compositionally biased region" description="Polar residues" evidence="1">
    <location>
        <begin position="314"/>
        <end position="331"/>
    </location>
</feature>
<feature type="region of interest" description="Disordered" evidence="1">
    <location>
        <begin position="475"/>
        <end position="495"/>
    </location>
</feature>
<feature type="region of interest" description="Disordered" evidence="1">
    <location>
        <begin position="401"/>
        <end position="429"/>
    </location>
</feature>
<keyword evidence="2" id="KW-1185">Reference proteome</keyword>